<proteinExistence type="predicted"/>
<sequence>LLDELNHMTRLEYPRMLMYQNPELAHAQHAQLQKIEQLKERRSALQHYKRVLDENLQKTAGMRLVLILIADR</sequence>
<dbReference type="WBParaSite" id="ASIM_0000753701-mRNA-1">
    <property type="protein sequence ID" value="ASIM_0000753701-mRNA-1"/>
    <property type="gene ID" value="ASIM_0000753701"/>
</dbReference>
<dbReference type="AlphaFoldDB" id="A0A0M3JIS1"/>
<organism evidence="1">
    <name type="scientific">Anisakis simplex</name>
    <name type="common">Herring worm</name>
    <dbReference type="NCBI Taxonomy" id="6269"/>
    <lineage>
        <taxon>Eukaryota</taxon>
        <taxon>Metazoa</taxon>
        <taxon>Ecdysozoa</taxon>
        <taxon>Nematoda</taxon>
        <taxon>Chromadorea</taxon>
        <taxon>Rhabditida</taxon>
        <taxon>Spirurina</taxon>
        <taxon>Ascaridomorpha</taxon>
        <taxon>Ascaridoidea</taxon>
        <taxon>Anisakidae</taxon>
        <taxon>Anisakis</taxon>
        <taxon>Anisakis simplex complex</taxon>
    </lineage>
</organism>
<protein>
    <submittedName>
        <fullName evidence="1">BBS2_C domain-containing protein</fullName>
    </submittedName>
</protein>
<reference evidence="1" key="1">
    <citation type="submission" date="2017-02" db="UniProtKB">
        <authorList>
            <consortium name="WormBaseParasite"/>
        </authorList>
    </citation>
    <scope>IDENTIFICATION</scope>
</reference>
<accession>A0A0M3JIS1</accession>
<name>A0A0M3JIS1_ANISI</name>
<evidence type="ECO:0000313" key="1">
    <source>
        <dbReference type="WBParaSite" id="ASIM_0000753701-mRNA-1"/>
    </source>
</evidence>